<dbReference type="RefSeq" id="WP_073301899.1">
    <property type="nucleotide sequence ID" value="NZ_FRAW01000001.1"/>
</dbReference>
<evidence type="ECO:0000313" key="1">
    <source>
        <dbReference type="EMBL" id="SHK14196.1"/>
    </source>
</evidence>
<keyword evidence="2" id="KW-1185">Reference proteome</keyword>
<evidence type="ECO:0008006" key="3">
    <source>
        <dbReference type="Google" id="ProtNLM"/>
    </source>
</evidence>
<dbReference type="Proteomes" id="UP000184275">
    <property type="component" value="Unassembled WGS sequence"/>
</dbReference>
<dbReference type="Gene3D" id="1.10.3210.10">
    <property type="entry name" value="Hypothetical protein af1432"/>
    <property type="match status" value="1"/>
</dbReference>
<proteinExistence type="predicted"/>
<organism evidence="1 2">
    <name type="scientific">Fibrobacter intestinalis</name>
    <dbReference type="NCBI Taxonomy" id="28122"/>
    <lineage>
        <taxon>Bacteria</taxon>
        <taxon>Pseudomonadati</taxon>
        <taxon>Fibrobacterota</taxon>
        <taxon>Fibrobacteria</taxon>
        <taxon>Fibrobacterales</taxon>
        <taxon>Fibrobacteraceae</taxon>
        <taxon>Fibrobacter</taxon>
    </lineage>
</organism>
<evidence type="ECO:0000313" key="2">
    <source>
        <dbReference type="Proteomes" id="UP000184275"/>
    </source>
</evidence>
<sequence length="173" mass="19532">MTLNEALAIAEKAHAGQKNKAGGPYIDFLKSVADFLKNKGEPEEVQVLAVLQDILTPSTKLSKEDVINMGVSEETVDRILKMTYHKNQGWIDEYSCKLMAEGIPAEEATYEAREKEFVNFVKTLKDDPLASKAKAAILSVLQEDKYIHRQERRELKTQFRLKKYKSAIAALES</sequence>
<gene>
    <name evidence="1" type="ORF">SAMN05720469_101218</name>
</gene>
<name>A0A1M6Q284_9BACT</name>
<reference evidence="2" key="1">
    <citation type="submission" date="2016-11" db="EMBL/GenBank/DDBJ databases">
        <authorList>
            <person name="Varghese N."/>
            <person name="Submissions S."/>
        </authorList>
    </citation>
    <scope>NUCLEOTIDE SEQUENCE [LARGE SCALE GENOMIC DNA]</scope>
    <source>
        <strain evidence="2">UWOS</strain>
    </source>
</reference>
<dbReference type="AlphaFoldDB" id="A0A1M6Q284"/>
<dbReference type="SUPFAM" id="SSF109604">
    <property type="entry name" value="HD-domain/PDEase-like"/>
    <property type="match status" value="1"/>
</dbReference>
<protein>
    <recommendedName>
        <fullName evidence="3">HD domain-containing protein</fullName>
    </recommendedName>
</protein>
<dbReference type="EMBL" id="FRAW01000001">
    <property type="protein sequence ID" value="SHK14196.1"/>
    <property type="molecule type" value="Genomic_DNA"/>
</dbReference>
<accession>A0A1M6Q284</accession>